<proteinExistence type="inferred from homology"/>
<evidence type="ECO:0000256" key="1">
    <source>
        <dbReference type="ARBA" id="ARBA00007749"/>
    </source>
</evidence>
<gene>
    <name evidence="6" type="ORF">BG261_10840</name>
</gene>
<evidence type="ECO:0000256" key="2">
    <source>
        <dbReference type="ARBA" id="ARBA00022723"/>
    </source>
</evidence>
<dbReference type="SMART" id="SM00849">
    <property type="entry name" value="Lactamase_B"/>
    <property type="match status" value="1"/>
</dbReference>
<dbReference type="EMBL" id="MKIR01000006">
    <property type="protein sequence ID" value="OFI49765.1"/>
    <property type="molecule type" value="Genomic_DNA"/>
</dbReference>
<dbReference type="PANTHER" id="PTHR42978">
    <property type="entry name" value="QUORUM-QUENCHING LACTONASE YTNP-RELATED-RELATED"/>
    <property type="match status" value="1"/>
</dbReference>
<dbReference type="GO" id="GO:0016787">
    <property type="term" value="F:hydrolase activity"/>
    <property type="evidence" value="ECO:0007669"/>
    <property type="project" value="UniProtKB-KW"/>
</dbReference>
<keyword evidence="3" id="KW-0378">Hydrolase</keyword>
<dbReference type="Gene3D" id="3.60.15.10">
    <property type="entry name" value="Ribonuclease Z/Hydroxyacylglutathione hydrolase-like"/>
    <property type="match status" value="1"/>
</dbReference>
<dbReference type="Proteomes" id="UP000178622">
    <property type="component" value="Unassembled WGS sequence"/>
</dbReference>
<keyword evidence="7" id="KW-1185">Reference proteome</keyword>
<comment type="caution">
    <text evidence="6">The sequence shown here is derived from an EMBL/GenBank/DDBJ whole genome shotgun (WGS) entry which is preliminary data.</text>
</comment>
<dbReference type="SUPFAM" id="SSF56281">
    <property type="entry name" value="Metallo-hydrolase/oxidoreductase"/>
    <property type="match status" value="1"/>
</dbReference>
<dbReference type="RefSeq" id="WP_070791805.1">
    <property type="nucleotide sequence ID" value="NZ_MKIR01000006.1"/>
</dbReference>
<evidence type="ECO:0000313" key="7">
    <source>
        <dbReference type="Proteomes" id="UP000178622"/>
    </source>
</evidence>
<dbReference type="InterPro" id="IPR036866">
    <property type="entry name" value="RibonucZ/Hydroxyglut_hydro"/>
</dbReference>
<dbReference type="PANTHER" id="PTHR42978:SF6">
    <property type="entry name" value="QUORUM-QUENCHING LACTONASE YTNP-RELATED"/>
    <property type="match status" value="1"/>
</dbReference>
<dbReference type="InterPro" id="IPR051013">
    <property type="entry name" value="MBL_superfamily_lactonases"/>
</dbReference>
<keyword evidence="2" id="KW-0479">Metal-binding</keyword>
<dbReference type="GO" id="GO:0046872">
    <property type="term" value="F:metal ion binding"/>
    <property type="evidence" value="ECO:0007669"/>
    <property type="project" value="UniProtKB-KW"/>
</dbReference>
<evidence type="ECO:0000313" key="6">
    <source>
        <dbReference type="EMBL" id="OFI49765.1"/>
    </source>
</evidence>
<dbReference type="STRING" id="1859473.BG261_10840"/>
<accession>A0A1E8GND7</accession>
<sequence>MTLDVVKTKIGDINITQIIEIEIGETIQHFISQATLEEIKKIKWLDYPYVNGDGTLNGISQAFIIEKNDRLTVVDTCIGNDKKRIDFPHWNELHLDFLSTLEENSIDRYKVTDVLCTHLHLDHVGWNTMKTSEGWLPTFPNAKYHFGRKEYEFWTSKEGIGSIGEGQEEAVKDSVFPVLDAGLVNFLDEDADLGDGIKVISTPGHTPGHNSIIFETGAKDFIITGDCIHHPCQFANLHWSMKADNNAEVGVKTRREFADKFSNEKYIVAGTHFSVPSIGNLIKKGENFEFHPIDKE</sequence>
<reference evidence="7" key="1">
    <citation type="submission" date="2016-09" db="EMBL/GenBank/DDBJ databases">
        <title>Draft genome sequence of a novel species of the family Streptococcaceae isolated from flowers.</title>
        <authorList>
            <person name="Chuah L.-O."/>
            <person name="Yap K.-P."/>
            <person name="Thong K.L."/>
            <person name="Liong M.T."/>
            <person name="Ahmad R."/>
            <person name="Rusul G."/>
        </authorList>
    </citation>
    <scope>NUCLEOTIDE SEQUENCE [LARGE SCALE GENOMIC DNA]</scope>
    <source>
        <strain evidence="7">DF1</strain>
    </source>
</reference>
<dbReference type="AlphaFoldDB" id="A0A1E8GND7"/>
<name>A0A1E8GND7_9LACT</name>
<evidence type="ECO:0000259" key="5">
    <source>
        <dbReference type="SMART" id="SM00849"/>
    </source>
</evidence>
<feature type="domain" description="Metallo-beta-lactamase" evidence="5">
    <location>
        <begin position="59"/>
        <end position="272"/>
    </location>
</feature>
<dbReference type="InterPro" id="IPR001279">
    <property type="entry name" value="Metallo-B-lactamas"/>
</dbReference>
<evidence type="ECO:0000256" key="4">
    <source>
        <dbReference type="ARBA" id="ARBA00022833"/>
    </source>
</evidence>
<keyword evidence="4" id="KW-0862">Zinc</keyword>
<dbReference type="OrthoDB" id="9802897at2"/>
<dbReference type="Pfam" id="PF00753">
    <property type="entry name" value="Lactamase_B"/>
    <property type="match status" value="1"/>
</dbReference>
<organism evidence="6 7">
    <name type="scientific">Floricoccus tropicus</name>
    <dbReference type="NCBI Taxonomy" id="1859473"/>
    <lineage>
        <taxon>Bacteria</taxon>
        <taxon>Bacillati</taxon>
        <taxon>Bacillota</taxon>
        <taxon>Bacilli</taxon>
        <taxon>Lactobacillales</taxon>
        <taxon>Streptococcaceae</taxon>
        <taxon>Floricoccus</taxon>
    </lineage>
</organism>
<protein>
    <recommendedName>
        <fullName evidence="5">Metallo-beta-lactamase domain-containing protein</fullName>
    </recommendedName>
</protein>
<dbReference type="CDD" id="cd16277">
    <property type="entry name" value="metallo-hydrolase-like_MBL-fold"/>
    <property type="match status" value="1"/>
</dbReference>
<evidence type="ECO:0000256" key="3">
    <source>
        <dbReference type="ARBA" id="ARBA00022801"/>
    </source>
</evidence>
<comment type="similarity">
    <text evidence="1">Belongs to the metallo-beta-lactamase superfamily.</text>
</comment>